<dbReference type="AlphaFoldDB" id="A0A0P0V9B4"/>
<evidence type="ECO:0000256" key="1">
    <source>
        <dbReference type="SAM" id="SignalP"/>
    </source>
</evidence>
<keyword evidence="1" id="KW-0732">Signal</keyword>
<dbReference type="EMBL" id="AP014957">
    <property type="protein sequence ID" value="BAS74820.1"/>
    <property type="molecule type" value="Genomic_DNA"/>
</dbReference>
<reference evidence="3" key="1">
    <citation type="journal article" date="2005" name="Nature">
        <title>The map-based sequence of the rice genome.</title>
        <authorList>
            <consortium name="International rice genome sequencing project (IRGSP)"/>
            <person name="Matsumoto T."/>
            <person name="Wu J."/>
            <person name="Kanamori H."/>
            <person name="Katayose Y."/>
            <person name="Fujisawa M."/>
            <person name="Namiki N."/>
            <person name="Mizuno H."/>
            <person name="Yamamoto K."/>
            <person name="Antonio B.A."/>
            <person name="Baba T."/>
            <person name="Sakata K."/>
            <person name="Nagamura Y."/>
            <person name="Aoki H."/>
            <person name="Arikawa K."/>
            <person name="Arita K."/>
            <person name="Bito T."/>
            <person name="Chiden Y."/>
            <person name="Fujitsuka N."/>
            <person name="Fukunaka R."/>
            <person name="Hamada M."/>
            <person name="Harada C."/>
            <person name="Hayashi A."/>
            <person name="Hijishita S."/>
            <person name="Honda M."/>
            <person name="Hosokawa S."/>
            <person name="Ichikawa Y."/>
            <person name="Idonuma A."/>
            <person name="Iijima M."/>
            <person name="Ikeda M."/>
            <person name="Ikeno M."/>
            <person name="Ito K."/>
            <person name="Ito S."/>
            <person name="Ito T."/>
            <person name="Ito Y."/>
            <person name="Ito Y."/>
            <person name="Iwabuchi A."/>
            <person name="Kamiya K."/>
            <person name="Karasawa W."/>
            <person name="Kurita K."/>
            <person name="Katagiri S."/>
            <person name="Kikuta A."/>
            <person name="Kobayashi H."/>
            <person name="Kobayashi N."/>
            <person name="Machita K."/>
            <person name="Maehara T."/>
            <person name="Masukawa M."/>
            <person name="Mizubayashi T."/>
            <person name="Mukai Y."/>
            <person name="Nagasaki H."/>
            <person name="Nagata Y."/>
            <person name="Naito S."/>
            <person name="Nakashima M."/>
            <person name="Nakama Y."/>
            <person name="Nakamichi Y."/>
            <person name="Nakamura M."/>
            <person name="Meguro A."/>
            <person name="Negishi M."/>
            <person name="Ohta I."/>
            <person name="Ohta T."/>
            <person name="Okamoto M."/>
            <person name="Ono N."/>
            <person name="Saji S."/>
            <person name="Sakaguchi M."/>
            <person name="Sakai K."/>
            <person name="Shibata M."/>
            <person name="Shimokawa T."/>
            <person name="Song J."/>
            <person name="Takazaki Y."/>
            <person name="Terasawa K."/>
            <person name="Tsugane M."/>
            <person name="Tsuji K."/>
            <person name="Ueda S."/>
            <person name="Waki K."/>
            <person name="Yamagata H."/>
            <person name="Yamamoto M."/>
            <person name="Yamamoto S."/>
            <person name="Yamane H."/>
            <person name="Yoshiki S."/>
            <person name="Yoshihara R."/>
            <person name="Yukawa K."/>
            <person name="Zhong H."/>
            <person name="Yano M."/>
            <person name="Yuan Q."/>
            <person name="Ouyang S."/>
            <person name="Liu J."/>
            <person name="Jones K.M."/>
            <person name="Gansberger K."/>
            <person name="Moffat K."/>
            <person name="Hill J."/>
            <person name="Bera J."/>
            <person name="Fadrosh D."/>
            <person name="Jin S."/>
            <person name="Johri S."/>
            <person name="Kim M."/>
            <person name="Overton L."/>
            <person name="Reardon M."/>
            <person name="Tsitrin T."/>
            <person name="Vuong H."/>
            <person name="Weaver B."/>
            <person name="Ciecko A."/>
            <person name="Tallon L."/>
            <person name="Jackson J."/>
            <person name="Pai G."/>
            <person name="Aken S.V."/>
            <person name="Utterback T."/>
            <person name="Reidmuller S."/>
            <person name="Feldblyum T."/>
            <person name="Hsiao J."/>
            <person name="Zismann V."/>
            <person name="Iobst S."/>
            <person name="de Vazeille A.R."/>
            <person name="Buell C.R."/>
            <person name="Ying K."/>
            <person name="Li Y."/>
            <person name="Lu T."/>
            <person name="Huang Y."/>
            <person name="Zhao Q."/>
            <person name="Feng Q."/>
            <person name="Zhang L."/>
            <person name="Zhu J."/>
            <person name="Weng Q."/>
            <person name="Mu J."/>
            <person name="Lu Y."/>
            <person name="Fan D."/>
            <person name="Liu Y."/>
            <person name="Guan J."/>
            <person name="Zhang Y."/>
            <person name="Yu S."/>
            <person name="Liu X."/>
            <person name="Zhang Y."/>
            <person name="Hong G."/>
            <person name="Han B."/>
            <person name="Choisne N."/>
            <person name="Demange N."/>
            <person name="Orjeda G."/>
            <person name="Samain S."/>
            <person name="Cattolico L."/>
            <person name="Pelletier E."/>
            <person name="Couloux A."/>
            <person name="Segurens B."/>
            <person name="Wincker P."/>
            <person name="D'Hont A."/>
            <person name="Scarpelli C."/>
            <person name="Weissenbach J."/>
            <person name="Salanoubat M."/>
            <person name="Quetier F."/>
            <person name="Yu Y."/>
            <person name="Kim H.R."/>
            <person name="Rambo T."/>
            <person name="Currie J."/>
            <person name="Collura K."/>
            <person name="Luo M."/>
            <person name="Yang T."/>
            <person name="Ammiraju J.S.S."/>
            <person name="Engler F."/>
            <person name="Soderlund C."/>
            <person name="Wing R.A."/>
            <person name="Palmer L.E."/>
            <person name="de la Bastide M."/>
            <person name="Spiegel L."/>
            <person name="Nascimento L."/>
            <person name="Zutavern T."/>
            <person name="O'Shaughnessy A."/>
            <person name="Dike S."/>
            <person name="Dedhia N."/>
            <person name="Preston R."/>
            <person name="Balija V."/>
            <person name="McCombie W.R."/>
            <person name="Chow T."/>
            <person name="Chen H."/>
            <person name="Chung M."/>
            <person name="Chen C."/>
            <person name="Shaw J."/>
            <person name="Wu H."/>
            <person name="Hsiao K."/>
            <person name="Chao Y."/>
            <person name="Chu M."/>
            <person name="Cheng C."/>
            <person name="Hour A."/>
            <person name="Lee P."/>
            <person name="Lin S."/>
            <person name="Lin Y."/>
            <person name="Liou J."/>
            <person name="Liu S."/>
            <person name="Hsing Y."/>
            <person name="Raghuvanshi S."/>
            <person name="Mohanty A."/>
            <person name="Bharti A.K."/>
            <person name="Gaur A."/>
            <person name="Gupta V."/>
            <person name="Kumar D."/>
            <person name="Ravi V."/>
            <person name="Vij S."/>
            <person name="Kapur A."/>
            <person name="Khurana P."/>
            <person name="Khurana P."/>
            <person name="Khurana J.P."/>
            <person name="Tyagi A.K."/>
            <person name="Gaikwad K."/>
            <person name="Singh A."/>
            <person name="Dalal V."/>
            <person name="Srivastava S."/>
            <person name="Dixit A."/>
            <person name="Pal A.K."/>
            <person name="Ghazi I.A."/>
            <person name="Yadav M."/>
            <person name="Pandit A."/>
            <person name="Bhargava A."/>
            <person name="Sureshbabu K."/>
            <person name="Batra K."/>
            <person name="Sharma T.R."/>
            <person name="Mohapatra T."/>
            <person name="Singh N.K."/>
            <person name="Messing J."/>
            <person name="Nelson A.B."/>
            <person name="Fuks G."/>
            <person name="Kavchok S."/>
            <person name="Keizer G."/>
            <person name="Linton E."/>
            <person name="Llaca V."/>
            <person name="Song R."/>
            <person name="Tanyolac B."/>
            <person name="Young S."/>
            <person name="Ho-Il K."/>
            <person name="Hahn J.H."/>
            <person name="Sangsakoo G."/>
            <person name="Vanavichit A."/>
            <person name="de Mattos Luiz.A.T."/>
            <person name="Zimmer P.D."/>
            <person name="Malone G."/>
            <person name="Dellagostin O."/>
            <person name="de Oliveira A.C."/>
            <person name="Bevan M."/>
            <person name="Bancroft I."/>
            <person name="Minx P."/>
            <person name="Cordum H."/>
            <person name="Wilson R."/>
            <person name="Cheng Z."/>
            <person name="Jin W."/>
            <person name="Jiang J."/>
            <person name="Leong S.A."/>
            <person name="Iwama H."/>
            <person name="Gojobori T."/>
            <person name="Itoh T."/>
            <person name="Niimura Y."/>
            <person name="Fujii Y."/>
            <person name="Habara T."/>
            <person name="Sakai H."/>
            <person name="Sato Y."/>
            <person name="Wilson G."/>
            <person name="Kumar K."/>
            <person name="McCouch S."/>
            <person name="Juretic N."/>
            <person name="Hoen D."/>
            <person name="Wright S."/>
            <person name="Bruskiewich R."/>
            <person name="Bureau T."/>
            <person name="Miyao A."/>
            <person name="Hirochika H."/>
            <person name="Nishikawa T."/>
            <person name="Kadowaki K."/>
            <person name="Sugiura M."/>
            <person name="Burr B."/>
            <person name="Sasaki T."/>
        </authorList>
    </citation>
    <scope>NUCLEOTIDE SEQUENCE [LARGE SCALE GENOMIC DNA]</scope>
    <source>
        <strain evidence="3">cv. Nipponbare</strain>
    </source>
</reference>
<organism evidence="2 3">
    <name type="scientific">Oryza sativa subsp. japonica</name>
    <name type="common">Rice</name>
    <dbReference type="NCBI Taxonomy" id="39947"/>
    <lineage>
        <taxon>Eukaryota</taxon>
        <taxon>Viridiplantae</taxon>
        <taxon>Streptophyta</taxon>
        <taxon>Embryophyta</taxon>
        <taxon>Tracheophyta</taxon>
        <taxon>Spermatophyta</taxon>
        <taxon>Magnoliopsida</taxon>
        <taxon>Liliopsida</taxon>
        <taxon>Poales</taxon>
        <taxon>Poaceae</taxon>
        <taxon>BOP clade</taxon>
        <taxon>Oryzoideae</taxon>
        <taxon>Oryzeae</taxon>
        <taxon>Oryzinae</taxon>
        <taxon>Oryza</taxon>
        <taxon>Oryza sativa</taxon>
    </lineage>
</organism>
<keyword evidence="3" id="KW-1185">Reference proteome</keyword>
<protein>
    <submittedName>
        <fullName evidence="2">Os01g0804150 protein</fullName>
    </submittedName>
</protein>
<feature type="chain" id="PRO_5006056251" evidence="1">
    <location>
        <begin position="23"/>
        <end position="113"/>
    </location>
</feature>
<dbReference type="PaxDb" id="39947-A0A0P0V9B4"/>
<reference evidence="2 3" key="2">
    <citation type="journal article" date="2013" name="Plant Cell Physiol.">
        <title>Rice Annotation Project Database (RAP-DB): an integrative and interactive database for rice genomics.</title>
        <authorList>
            <person name="Sakai H."/>
            <person name="Lee S.S."/>
            <person name="Tanaka T."/>
            <person name="Numa H."/>
            <person name="Kim J."/>
            <person name="Kawahara Y."/>
            <person name="Wakimoto H."/>
            <person name="Yang C.C."/>
            <person name="Iwamoto M."/>
            <person name="Abe T."/>
            <person name="Yamada Y."/>
            <person name="Muto A."/>
            <person name="Inokuchi H."/>
            <person name="Ikemura T."/>
            <person name="Matsumoto T."/>
            <person name="Sasaki T."/>
            <person name="Itoh T."/>
        </authorList>
    </citation>
    <scope>NUCLEOTIDE SEQUENCE [LARGE SCALE GENOMIC DNA]</scope>
    <source>
        <strain evidence="3">cv. Nipponbare</strain>
    </source>
</reference>
<evidence type="ECO:0000313" key="2">
    <source>
        <dbReference type="EMBL" id="BAS74820.1"/>
    </source>
</evidence>
<reference evidence="2 3" key="3">
    <citation type="journal article" date="2013" name="Rice">
        <title>Improvement of the Oryza sativa Nipponbare reference genome using next generation sequence and optical map data.</title>
        <authorList>
            <person name="Kawahara Y."/>
            <person name="de la Bastide M."/>
            <person name="Hamilton J.P."/>
            <person name="Kanamori H."/>
            <person name="McCombie W.R."/>
            <person name="Ouyang S."/>
            <person name="Schwartz D.C."/>
            <person name="Tanaka T."/>
            <person name="Wu J."/>
            <person name="Zhou S."/>
            <person name="Childs K.L."/>
            <person name="Davidson R.M."/>
            <person name="Lin H."/>
            <person name="Quesada-Ocampo L."/>
            <person name="Vaillancourt B."/>
            <person name="Sakai H."/>
            <person name="Lee S.S."/>
            <person name="Kim J."/>
            <person name="Numa H."/>
            <person name="Itoh T."/>
            <person name="Buell C.R."/>
            <person name="Matsumoto T."/>
        </authorList>
    </citation>
    <scope>NUCLEOTIDE SEQUENCE [LARGE SCALE GENOMIC DNA]</scope>
    <source>
        <strain evidence="3">cv. Nipponbare</strain>
    </source>
</reference>
<dbReference type="Gramene" id="Os01t0804150-00">
    <property type="protein sequence ID" value="Os01t0804150-00"/>
    <property type="gene ID" value="Os01g0804150"/>
</dbReference>
<gene>
    <name evidence="2" type="ordered locus">Os01g0804150</name>
    <name evidence="2" type="ORF">OSNPB_010804150</name>
</gene>
<dbReference type="InParanoid" id="A0A0P0V9B4"/>
<accession>A0A0P0V9B4</accession>
<dbReference type="Proteomes" id="UP000059680">
    <property type="component" value="Chromosome 1"/>
</dbReference>
<name>A0A0P0V9B4_ORYSJ</name>
<proteinExistence type="predicted"/>
<feature type="signal peptide" evidence="1">
    <location>
        <begin position="1"/>
        <end position="22"/>
    </location>
</feature>
<evidence type="ECO:0000313" key="3">
    <source>
        <dbReference type="Proteomes" id="UP000059680"/>
    </source>
</evidence>
<sequence length="113" mass="11679">MSAARFFFLSFSSLFSLPSSSSVRRPVAGGVAMAACFRCAQSAAAASGPAGPNRLPPAGRRCPSPWCTTPWPPRGSAAVAGRSKSSSGLLEAEREHCGVVVDDGGTLAFRVRH</sequence>